<feature type="domain" description="Helicase ATP-binding" evidence="1">
    <location>
        <begin position="185"/>
        <end position="360"/>
    </location>
</feature>
<proteinExistence type="predicted"/>
<dbReference type="Gene3D" id="3.40.50.10810">
    <property type="entry name" value="Tandem AAA-ATPase domain"/>
    <property type="match status" value="1"/>
</dbReference>
<dbReference type="Pfam" id="PF00176">
    <property type="entry name" value="SNF2-rel_dom"/>
    <property type="match status" value="1"/>
</dbReference>
<dbReference type="AlphaFoldDB" id="A0A1I8ESL1"/>
<dbReference type="GO" id="GO:0005524">
    <property type="term" value="F:ATP binding"/>
    <property type="evidence" value="ECO:0007669"/>
    <property type="project" value="InterPro"/>
</dbReference>
<dbReference type="GO" id="GO:0015616">
    <property type="term" value="F:DNA translocase activity"/>
    <property type="evidence" value="ECO:0007669"/>
    <property type="project" value="TreeGrafter"/>
</dbReference>
<dbReference type="PANTHER" id="PTHR45629:SF7">
    <property type="entry name" value="DNA EXCISION REPAIR PROTEIN ERCC-6-RELATED"/>
    <property type="match status" value="1"/>
</dbReference>
<organism evidence="2">
    <name type="scientific">Wuchereria bancrofti</name>
    <dbReference type="NCBI Taxonomy" id="6293"/>
    <lineage>
        <taxon>Eukaryota</taxon>
        <taxon>Metazoa</taxon>
        <taxon>Ecdysozoa</taxon>
        <taxon>Nematoda</taxon>
        <taxon>Chromadorea</taxon>
        <taxon>Rhabditida</taxon>
        <taxon>Spirurina</taxon>
        <taxon>Spiruromorpha</taxon>
        <taxon>Filarioidea</taxon>
        <taxon>Onchocercidae</taxon>
        <taxon>Wuchereria</taxon>
    </lineage>
</organism>
<dbReference type="InterPro" id="IPR014001">
    <property type="entry name" value="Helicase_ATP-bd"/>
</dbReference>
<dbReference type="Gene3D" id="3.40.50.300">
    <property type="entry name" value="P-loop containing nucleotide triphosphate hydrolases"/>
    <property type="match status" value="1"/>
</dbReference>
<dbReference type="GO" id="GO:0045003">
    <property type="term" value="P:double-strand break repair via synthesis-dependent strand annealing"/>
    <property type="evidence" value="ECO:0007669"/>
    <property type="project" value="TreeGrafter"/>
</dbReference>
<reference evidence="2" key="1">
    <citation type="submission" date="2016-11" db="UniProtKB">
        <authorList>
            <consortium name="WormBaseParasite"/>
        </authorList>
    </citation>
    <scope>IDENTIFICATION</scope>
    <source>
        <strain evidence="2">pt0022</strain>
    </source>
</reference>
<dbReference type="SMART" id="SM00487">
    <property type="entry name" value="DEXDc"/>
    <property type="match status" value="1"/>
</dbReference>
<dbReference type="InterPro" id="IPR027417">
    <property type="entry name" value="P-loop_NTPase"/>
</dbReference>
<dbReference type="CDD" id="cd18067">
    <property type="entry name" value="DEXHc_RAD54A"/>
    <property type="match status" value="1"/>
</dbReference>
<dbReference type="InterPro" id="IPR050496">
    <property type="entry name" value="SNF2_RAD54_helicase_repair"/>
</dbReference>
<name>A0A1I8ESL1_WUCBA</name>
<dbReference type="GO" id="GO:0007131">
    <property type="term" value="P:reciprocal meiotic recombination"/>
    <property type="evidence" value="ECO:0007669"/>
    <property type="project" value="TreeGrafter"/>
</dbReference>
<dbReference type="PANTHER" id="PTHR45629">
    <property type="entry name" value="SNF2/RAD54 FAMILY MEMBER"/>
    <property type="match status" value="1"/>
</dbReference>
<dbReference type="GO" id="GO:0005634">
    <property type="term" value="C:nucleus"/>
    <property type="evidence" value="ECO:0007669"/>
    <property type="project" value="TreeGrafter"/>
</dbReference>
<dbReference type="InterPro" id="IPR038718">
    <property type="entry name" value="SNF2-like_sf"/>
</dbReference>
<dbReference type="SUPFAM" id="SSF52540">
    <property type="entry name" value="P-loop containing nucleoside triphosphate hydrolases"/>
    <property type="match status" value="2"/>
</dbReference>
<evidence type="ECO:0000259" key="1">
    <source>
        <dbReference type="PROSITE" id="PS51192"/>
    </source>
</evidence>
<sequence length="592" mass="67281">MFYIFFTFIKRRSLAPSTVGGTSSSPAMKPCVSLGDGTKLRERKRHKMNALENDENPDRNELKSPYRKILVTATEDLMQKERGFHEEMISRLLSRPFKIPIPDYRSPGRARPLGLRHSTVRCALFDPYSEGALVLFTPPELSAHDALKLDTTNKQVHVVVDPTLSAVLRPHQREGVKFMYDCVTGVRIPSAHGCIMADEMGLGKTLQCITLMWTLLRQGPDAKPTLNKAVIVCPSSLVKNWDKEIRKWLGGRVNALPVDSGGKDEIDRNLEKFMSQMGVRCPTPVLIISYETFRLHASILLQKEIGLIICDEGHRLKNSDNQTYQALFGLKCERRILISGTPIQNDLLEYYSLINFVNPGLLGTASEFKRRFENIILRGRDADATDAQREKGDTALTEMSSIVSKCIIRRTSALLTKYLPVQYFVYVKYELIICCKLTELQEKLYNQLISAFSMGGKQKVTEGKCFFYLDLQLHIERAKVLQVFFRDKITGTALSFITNLKKLCNHPQLILNKCQKKEEGFEDCLKLFPGDFGKKFEPAFSGKMKVLDYLLAATRATTNDKFILVSNYTQTIDAFVEVSFGIHIFRHTYLAW</sequence>
<dbReference type="InterPro" id="IPR000330">
    <property type="entry name" value="SNF2_N"/>
</dbReference>
<evidence type="ECO:0000313" key="2">
    <source>
        <dbReference type="WBParaSite" id="maker-PairedContig_46-snap-gene-0.3-mRNA-1"/>
    </source>
</evidence>
<dbReference type="FunFam" id="3.40.50.10810:FF:000010">
    <property type="entry name" value="DNA repair and recombination protein RAD54-like"/>
    <property type="match status" value="1"/>
</dbReference>
<dbReference type="PROSITE" id="PS51192">
    <property type="entry name" value="HELICASE_ATP_BIND_1"/>
    <property type="match status" value="1"/>
</dbReference>
<dbReference type="Gene3D" id="1.20.120.850">
    <property type="entry name" value="SWI2/SNF2 ATPases, N-terminal domain"/>
    <property type="match status" value="1"/>
</dbReference>
<dbReference type="STRING" id="6293.A0A1I8ESL1"/>
<dbReference type="WBParaSite" id="maker-PairedContig_46-snap-gene-0.3-mRNA-1">
    <property type="protein sequence ID" value="maker-PairedContig_46-snap-gene-0.3-mRNA-1"/>
    <property type="gene ID" value="maker-PairedContig_46-snap-gene-0.3"/>
</dbReference>
<accession>A0A1I8ESL1</accession>
<protein>
    <submittedName>
        <fullName evidence="2">Helicase ATP-binding domain-containing protein</fullName>
    </submittedName>
</protein>